<feature type="non-terminal residue" evidence="1">
    <location>
        <position position="55"/>
    </location>
</feature>
<sequence length="55" mass="6275">MMRYHSFSIYSLFAIVMCSVFLPYTSFANEVSSSTPIANTGNYEVNQTFKHLLSE</sequence>
<accession>A0A383CA02</accession>
<proteinExistence type="predicted"/>
<dbReference type="AlphaFoldDB" id="A0A383CA02"/>
<evidence type="ECO:0000313" key="1">
    <source>
        <dbReference type="EMBL" id="SVE28893.1"/>
    </source>
</evidence>
<protein>
    <submittedName>
        <fullName evidence="1">Uncharacterized protein</fullName>
    </submittedName>
</protein>
<organism evidence="1">
    <name type="scientific">marine metagenome</name>
    <dbReference type="NCBI Taxonomy" id="408172"/>
    <lineage>
        <taxon>unclassified sequences</taxon>
        <taxon>metagenomes</taxon>
        <taxon>ecological metagenomes</taxon>
    </lineage>
</organism>
<dbReference type="EMBL" id="UINC01206999">
    <property type="protein sequence ID" value="SVE28893.1"/>
    <property type="molecule type" value="Genomic_DNA"/>
</dbReference>
<name>A0A383CA02_9ZZZZ</name>
<gene>
    <name evidence="1" type="ORF">METZ01_LOCUS481747</name>
</gene>
<reference evidence="1" key="1">
    <citation type="submission" date="2018-05" db="EMBL/GenBank/DDBJ databases">
        <authorList>
            <person name="Lanie J.A."/>
            <person name="Ng W.-L."/>
            <person name="Kazmierczak K.M."/>
            <person name="Andrzejewski T.M."/>
            <person name="Davidsen T.M."/>
            <person name="Wayne K.J."/>
            <person name="Tettelin H."/>
            <person name="Glass J.I."/>
            <person name="Rusch D."/>
            <person name="Podicherti R."/>
            <person name="Tsui H.-C.T."/>
            <person name="Winkler M.E."/>
        </authorList>
    </citation>
    <scope>NUCLEOTIDE SEQUENCE</scope>
</reference>